<dbReference type="GO" id="GO:0005886">
    <property type="term" value="C:plasma membrane"/>
    <property type="evidence" value="ECO:0007669"/>
    <property type="project" value="TreeGrafter"/>
</dbReference>
<evidence type="ECO:0000256" key="3">
    <source>
        <dbReference type="ARBA" id="ARBA00012513"/>
    </source>
</evidence>
<evidence type="ECO:0000256" key="8">
    <source>
        <dbReference type="ARBA" id="ARBA00030980"/>
    </source>
</evidence>
<dbReference type="Proteomes" id="UP001197093">
    <property type="component" value="Unassembled WGS sequence"/>
</dbReference>
<evidence type="ECO:0000256" key="4">
    <source>
        <dbReference type="ARBA" id="ARBA00013948"/>
    </source>
</evidence>
<dbReference type="AlphaFoldDB" id="A0AAD4F737"/>
<sequence length="310" mass="34935">MAHVTHIYLEPYAPPGVKRLVDPRGGSCNIGEIDDTTVLKYPREKEDMEQIRIEAKMLDLLGSHPHIIQSKGLTEHGLLLEFMPNGNAHDYLSAHPDVSLDRRLAWCVQAAEAVAYIHSRRVLHCDIRHDNFLLDANLDLKLADFQGEHFSPTGAVVLDGGSLESARAWLPRDPPGRCSVRTDLFALGSALHFLMTGAEVFPDLVRSCETYEDVMRWYDETEPEIHRRFRAGEFPPADEHVCGAVTARLWRQLYKTADQVVADLEAIRAAVVHGQNPDVYVCPPNEHEQPCEEDELWRPPPNREQTLVGA</sequence>
<comment type="function">
    <text evidence="1">Component of the EKC/KEOPS complex that is required for the formation of a threonylcarbamoyl group on adenosine at position 37 (t(6)A37) in tRNAs that read codons beginning with adenine. The complex is probably involved in the transfer of the threonylcarbamoyl moiety of threonylcarbamoyl-AMP (TC-AMP) to the N6 group of A37. BUD32 has ATPase activity in the context of the EKC/KEOPS complex and likely plays a supporting role to the catalytic subunit KAE1. The EKC/KEOPS complex also promotes both telomere uncapping and telomere elongation. The complex is required for efficient recruitment of transcriptional coactivators.</text>
</comment>
<evidence type="ECO:0000256" key="6">
    <source>
        <dbReference type="ARBA" id="ARBA00022741"/>
    </source>
</evidence>
<dbReference type="GO" id="GO:0005524">
    <property type="term" value="F:ATP binding"/>
    <property type="evidence" value="ECO:0007669"/>
    <property type="project" value="UniProtKB-KW"/>
</dbReference>
<dbReference type="EC" id="2.7.11.1" evidence="3"/>
<comment type="catalytic activity">
    <reaction evidence="10">
        <text>L-threonyl-[protein] + ATP = O-phospho-L-threonyl-[protein] + ADP + H(+)</text>
        <dbReference type="Rhea" id="RHEA:46608"/>
        <dbReference type="Rhea" id="RHEA-COMP:11060"/>
        <dbReference type="Rhea" id="RHEA-COMP:11605"/>
        <dbReference type="ChEBI" id="CHEBI:15378"/>
        <dbReference type="ChEBI" id="CHEBI:30013"/>
        <dbReference type="ChEBI" id="CHEBI:30616"/>
        <dbReference type="ChEBI" id="CHEBI:61977"/>
        <dbReference type="ChEBI" id="CHEBI:456216"/>
        <dbReference type="EC" id="2.7.11.1"/>
    </reaction>
</comment>
<feature type="domain" description="Protein kinase" evidence="13">
    <location>
        <begin position="1"/>
        <end position="281"/>
    </location>
</feature>
<proteinExistence type="predicted"/>
<keyword evidence="15" id="KW-1185">Reference proteome</keyword>
<comment type="catalytic activity">
    <reaction evidence="11">
        <text>L-seryl-[protein] + ATP = O-phospho-L-seryl-[protein] + ADP + H(+)</text>
        <dbReference type="Rhea" id="RHEA:17989"/>
        <dbReference type="Rhea" id="RHEA-COMP:9863"/>
        <dbReference type="Rhea" id="RHEA-COMP:11604"/>
        <dbReference type="ChEBI" id="CHEBI:15378"/>
        <dbReference type="ChEBI" id="CHEBI:29999"/>
        <dbReference type="ChEBI" id="CHEBI:30616"/>
        <dbReference type="ChEBI" id="CHEBI:83421"/>
        <dbReference type="ChEBI" id="CHEBI:456216"/>
        <dbReference type="EC" id="2.7.11.1"/>
    </reaction>
</comment>
<dbReference type="PANTHER" id="PTHR27001">
    <property type="entry name" value="OS01G0253100 PROTEIN"/>
    <property type="match status" value="1"/>
</dbReference>
<dbReference type="PROSITE" id="PS50011">
    <property type="entry name" value="PROTEIN_KINASE_DOM"/>
    <property type="match status" value="1"/>
</dbReference>
<dbReference type="Pfam" id="PF00069">
    <property type="entry name" value="Pkinase"/>
    <property type="match status" value="1"/>
</dbReference>
<name>A0AAD4F737_9PEZI</name>
<comment type="subunit">
    <text evidence="2">Component of the EKC/KEOPS complex composed of at least BUD32, CGI121, GON7, KAE1 and PCC1; the whole complex dimerizes.</text>
</comment>
<dbReference type="EMBL" id="JAHCVI010000001">
    <property type="protein sequence ID" value="KAG7293840.1"/>
    <property type="molecule type" value="Genomic_DNA"/>
</dbReference>
<evidence type="ECO:0000313" key="14">
    <source>
        <dbReference type="EMBL" id="KAG7293840.1"/>
    </source>
</evidence>
<feature type="region of interest" description="Disordered" evidence="12">
    <location>
        <begin position="284"/>
        <end position="310"/>
    </location>
</feature>
<dbReference type="SUPFAM" id="SSF56112">
    <property type="entry name" value="Protein kinase-like (PK-like)"/>
    <property type="match status" value="1"/>
</dbReference>
<evidence type="ECO:0000313" key="15">
    <source>
        <dbReference type="Proteomes" id="UP001197093"/>
    </source>
</evidence>
<dbReference type="InterPro" id="IPR011009">
    <property type="entry name" value="Kinase-like_dom_sf"/>
</dbReference>
<keyword evidence="7" id="KW-0067">ATP-binding</keyword>
<dbReference type="PANTHER" id="PTHR27001:SF931">
    <property type="entry name" value="OS11G0664100 PROTEIN"/>
    <property type="match status" value="1"/>
</dbReference>
<evidence type="ECO:0000256" key="10">
    <source>
        <dbReference type="ARBA" id="ARBA00047899"/>
    </source>
</evidence>
<accession>A0AAD4F737</accession>
<dbReference type="Gene3D" id="1.10.510.10">
    <property type="entry name" value="Transferase(Phosphotransferase) domain 1"/>
    <property type="match status" value="1"/>
</dbReference>
<evidence type="ECO:0000256" key="2">
    <source>
        <dbReference type="ARBA" id="ARBA00011534"/>
    </source>
</evidence>
<evidence type="ECO:0000256" key="7">
    <source>
        <dbReference type="ARBA" id="ARBA00022840"/>
    </source>
</evidence>
<dbReference type="GO" id="GO:0004674">
    <property type="term" value="F:protein serine/threonine kinase activity"/>
    <property type="evidence" value="ECO:0007669"/>
    <property type="project" value="UniProtKB-EC"/>
</dbReference>
<evidence type="ECO:0000256" key="12">
    <source>
        <dbReference type="SAM" id="MobiDB-lite"/>
    </source>
</evidence>
<dbReference type="InterPro" id="IPR008266">
    <property type="entry name" value="Tyr_kinase_AS"/>
</dbReference>
<organism evidence="14 15">
    <name type="scientific">Staphylotrichum longicolle</name>
    <dbReference type="NCBI Taxonomy" id="669026"/>
    <lineage>
        <taxon>Eukaryota</taxon>
        <taxon>Fungi</taxon>
        <taxon>Dikarya</taxon>
        <taxon>Ascomycota</taxon>
        <taxon>Pezizomycotina</taxon>
        <taxon>Sordariomycetes</taxon>
        <taxon>Sordariomycetidae</taxon>
        <taxon>Sordariales</taxon>
        <taxon>Chaetomiaceae</taxon>
        <taxon>Staphylotrichum</taxon>
    </lineage>
</organism>
<gene>
    <name evidence="14" type="ORF">NEMBOFW57_003900</name>
</gene>
<reference evidence="14" key="1">
    <citation type="submission" date="2023-02" db="EMBL/GenBank/DDBJ databases">
        <authorList>
            <person name="Palmer J.M."/>
        </authorList>
    </citation>
    <scope>NUCLEOTIDE SEQUENCE</scope>
    <source>
        <strain evidence="14">FW57</strain>
    </source>
</reference>
<comment type="caution">
    <text evidence="14">The sequence shown here is derived from an EMBL/GenBank/DDBJ whole genome shotgun (WGS) entry which is preliminary data.</text>
</comment>
<keyword evidence="6" id="KW-0547">Nucleotide-binding</keyword>
<evidence type="ECO:0000256" key="1">
    <source>
        <dbReference type="ARBA" id="ARBA00003747"/>
    </source>
</evidence>
<evidence type="ECO:0000259" key="13">
    <source>
        <dbReference type="PROSITE" id="PS50011"/>
    </source>
</evidence>
<evidence type="ECO:0000256" key="11">
    <source>
        <dbReference type="ARBA" id="ARBA00048679"/>
    </source>
</evidence>
<dbReference type="InterPro" id="IPR000719">
    <property type="entry name" value="Prot_kinase_dom"/>
</dbReference>
<dbReference type="PROSITE" id="PS00109">
    <property type="entry name" value="PROTEIN_KINASE_TYR"/>
    <property type="match status" value="1"/>
</dbReference>
<evidence type="ECO:0000256" key="5">
    <source>
        <dbReference type="ARBA" id="ARBA00019973"/>
    </source>
</evidence>
<evidence type="ECO:0000256" key="9">
    <source>
        <dbReference type="ARBA" id="ARBA00033194"/>
    </source>
</evidence>
<protein>
    <recommendedName>
        <fullName evidence="5">EKC/KEOPS complex subunit BUD32</fullName>
        <ecNumber evidence="3">2.7.11.1</ecNumber>
    </recommendedName>
    <alternativeName>
        <fullName evidence="8 9">Atypical Serine/threonine protein kinase BUD32</fullName>
    </alternativeName>
    <alternativeName>
        <fullName evidence="4">EKC/KEOPS complex subunit bud32</fullName>
    </alternativeName>
</protein>